<protein>
    <recommendedName>
        <fullName evidence="2">Stc1 domain-containing protein</fullName>
    </recommendedName>
</protein>
<dbReference type="EMBL" id="LAZR01017315">
    <property type="protein sequence ID" value="KKM00936.1"/>
    <property type="molecule type" value="Genomic_DNA"/>
</dbReference>
<accession>A0A0F9J4V0</accession>
<reference evidence="1" key="1">
    <citation type="journal article" date="2015" name="Nature">
        <title>Complex archaea that bridge the gap between prokaryotes and eukaryotes.</title>
        <authorList>
            <person name="Spang A."/>
            <person name="Saw J.H."/>
            <person name="Jorgensen S.L."/>
            <person name="Zaremba-Niedzwiedzka K."/>
            <person name="Martijn J."/>
            <person name="Lind A.E."/>
            <person name="van Eijk R."/>
            <person name="Schleper C."/>
            <person name="Guy L."/>
            <person name="Ettema T.J."/>
        </authorList>
    </citation>
    <scope>NUCLEOTIDE SEQUENCE</scope>
</reference>
<comment type="caution">
    <text evidence="1">The sequence shown here is derived from an EMBL/GenBank/DDBJ whole genome shotgun (WGS) entry which is preliminary data.</text>
</comment>
<sequence length="63" mass="7575">MKTCAKCKEEKLLTDFSLRGKAWRVNPNSRRSRCKECRNRQDRERLEEHRLAGIRCLEENPVE</sequence>
<name>A0A0F9J4V0_9ZZZZ</name>
<evidence type="ECO:0000313" key="1">
    <source>
        <dbReference type="EMBL" id="KKM00936.1"/>
    </source>
</evidence>
<dbReference type="AlphaFoldDB" id="A0A0F9J4V0"/>
<proteinExistence type="predicted"/>
<evidence type="ECO:0008006" key="2">
    <source>
        <dbReference type="Google" id="ProtNLM"/>
    </source>
</evidence>
<organism evidence="1">
    <name type="scientific">marine sediment metagenome</name>
    <dbReference type="NCBI Taxonomy" id="412755"/>
    <lineage>
        <taxon>unclassified sequences</taxon>
        <taxon>metagenomes</taxon>
        <taxon>ecological metagenomes</taxon>
    </lineage>
</organism>
<gene>
    <name evidence="1" type="ORF">LCGC14_1799450</name>
</gene>